<dbReference type="RefSeq" id="WP_048500464.1">
    <property type="nucleotide sequence ID" value="NZ_LFNG01000022.1"/>
</dbReference>
<dbReference type="AlphaFoldDB" id="A0A0J7IVI9"/>
<reference evidence="1 2" key="1">
    <citation type="journal article" date="2004" name="Int. J. Syst. Evol. Microbiol.">
        <title>Kaistella koreensis gen. nov., sp. nov., a novel member of the Chryseobacterium-Bergeyella-Riemerella branch.</title>
        <authorList>
            <person name="Kim M.K."/>
            <person name="Im W.T."/>
            <person name="Shin Y.K."/>
            <person name="Lim J.H."/>
            <person name="Kim S.H."/>
            <person name="Lee B.C."/>
            <person name="Park M.Y."/>
            <person name="Lee K.Y."/>
            <person name="Lee S.T."/>
        </authorList>
    </citation>
    <scope>NUCLEOTIDE SEQUENCE [LARGE SCALE GENOMIC DNA]</scope>
    <source>
        <strain evidence="1 2">CCUG 49689</strain>
    </source>
</reference>
<evidence type="ECO:0000313" key="1">
    <source>
        <dbReference type="EMBL" id="KMQ70313.1"/>
    </source>
</evidence>
<protein>
    <recommendedName>
        <fullName evidence="3">Tail sheath protein C-terminal domain-containing protein</fullName>
    </recommendedName>
</protein>
<dbReference type="Proteomes" id="UP000035900">
    <property type="component" value="Unassembled WGS sequence"/>
</dbReference>
<dbReference type="InterPro" id="IPR019694">
    <property type="entry name" value="Phage_HP1_Orf23"/>
</dbReference>
<dbReference type="Pfam" id="PF10758">
    <property type="entry name" value="DUF2586"/>
    <property type="match status" value="1"/>
</dbReference>
<proteinExistence type="predicted"/>
<organism evidence="1 2">
    <name type="scientific">Chryseobacterium koreense CCUG 49689</name>
    <dbReference type="NCBI Taxonomy" id="1304281"/>
    <lineage>
        <taxon>Bacteria</taxon>
        <taxon>Pseudomonadati</taxon>
        <taxon>Bacteroidota</taxon>
        <taxon>Flavobacteriia</taxon>
        <taxon>Flavobacteriales</taxon>
        <taxon>Weeksellaceae</taxon>
        <taxon>Chryseobacterium group</taxon>
        <taxon>Chryseobacterium</taxon>
    </lineage>
</organism>
<evidence type="ECO:0008006" key="3">
    <source>
        <dbReference type="Google" id="ProtNLM"/>
    </source>
</evidence>
<comment type="caution">
    <text evidence="1">The sequence shown here is derived from an EMBL/GenBank/DDBJ whole genome shotgun (WGS) entry which is preliminary data.</text>
</comment>
<accession>A0A0J7IVI9</accession>
<name>A0A0J7IVI9_9FLAO</name>
<dbReference type="PATRIC" id="fig|1304281.5.peg.2783"/>
<gene>
    <name evidence="1" type="ORF">ACM44_12910</name>
</gene>
<keyword evidence="2" id="KW-1185">Reference proteome</keyword>
<sequence>MKPKLSISFNNGVIGAVTPLDTGCFGIVASAVAVVGGFQLDTAYQVKSMKDVADLKLVDSIDNHRLFKALDEFYAEAGAGSEVWIYGISKTKKVSEWFTPVAGIAPVEHLLNSANGKIRGIFTVNDSSVAPTVTAGMDDDVLIAAGKAQTLFENYTAQKYAPYFTILEGYAFSGVKTALTDLSTLSHNAVGILIGDTEPLTGITSSKGAAVGVLAGRLAAYPAKVNAGKVINGALKAPKLFINDTPVENYDCEALYDKGYITFTTHQSRAGYFVMDDPLACDPDDDYHYLSRRRTINEAFRLCYDALLDFLLDEVPTNANGTIVATYAKTMESAVERKIYNNMASDLSRDENSINDTGVKCFVDPMQNIVTSSRIEVVVKIRPFGYNRWIDVVLGFELNS</sequence>
<dbReference type="OrthoDB" id="1318179at2"/>
<dbReference type="STRING" id="1304281.ACM44_12910"/>
<evidence type="ECO:0000313" key="2">
    <source>
        <dbReference type="Proteomes" id="UP000035900"/>
    </source>
</evidence>
<dbReference type="EMBL" id="LFNG01000022">
    <property type="protein sequence ID" value="KMQ70313.1"/>
    <property type="molecule type" value="Genomic_DNA"/>
</dbReference>